<dbReference type="InterPro" id="IPR002298">
    <property type="entry name" value="DNA_polymerase_A"/>
</dbReference>
<dbReference type="Gene3D" id="1.10.150.20">
    <property type="entry name" value="5' to 3' exonuclease, C-terminal subdomain"/>
    <property type="match status" value="1"/>
</dbReference>
<dbReference type="SMART" id="SM00482">
    <property type="entry name" value="POLAc"/>
    <property type="match status" value="1"/>
</dbReference>
<evidence type="ECO:0000259" key="4">
    <source>
        <dbReference type="SMART" id="SM00482"/>
    </source>
</evidence>
<dbReference type="GO" id="GO:0006261">
    <property type="term" value="P:DNA-templated DNA replication"/>
    <property type="evidence" value="ECO:0007669"/>
    <property type="project" value="InterPro"/>
</dbReference>
<dbReference type="EMBL" id="QLTW01000154">
    <property type="protein sequence ID" value="MBT9145724.1"/>
    <property type="molecule type" value="Genomic_DNA"/>
</dbReference>
<gene>
    <name evidence="5" type="primary">polA_2</name>
    <name evidence="5" type="ORF">DDT42_01600</name>
</gene>
<dbReference type="GO" id="GO:0003887">
    <property type="term" value="F:DNA-directed DNA polymerase activity"/>
    <property type="evidence" value="ECO:0007669"/>
    <property type="project" value="UniProtKB-EC"/>
</dbReference>
<name>A0A9E2F1R3_PSYF1</name>
<dbReference type="SUPFAM" id="SSF56672">
    <property type="entry name" value="DNA/RNA polymerases"/>
    <property type="match status" value="1"/>
</dbReference>
<evidence type="ECO:0000313" key="5">
    <source>
        <dbReference type="EMBL" id="MBT9145724.1"/>
    </source>
</evidence>
<organism evidence="5 6">
    <name type="scientific">Psychracetigena formicireducens</name>
    <dbReference type="NCBI Taxonomy" id="2986056"/>
    <lineage>
        <taxon>Bacteria</taxon>
        <taxon>Bacillati</taxon>
        <taxon>Candidatus Lithacetigenota</taxon>
        <taxon>Candidatus Psychracetigena</taxon>
    </lineage>
</organism>
<reference evidence="5 6" key="1">
    <citation type="journal article" date="2021" name="bioRxiv">
        <title>Unique metabolic strategies in Hadean analogues reveal hints for primordial physiology.</title>
        <authorList>
            <person name="Nobu M.K."/>
            <person name="Nakai R."/>
            <person name="Tamazawa S."/>
            <person name="Mori H."/>
            <person name="Toyoda A."/>
            <person name="Ijiri A."/>
            <person name="Suzuki S."/>
            <person name="Kurokawa K."/>
            <person name="Kamagata Y."/>
            <person name="Tamaki H."/>
        </authorList>
    </citation>
    <scope>NUCLEOTIDE SEQUENCE [LARGE SCALE GENOMIC DNA]</scope>
    <source>
        <strain evidence="5">BS525</strain>
    </source>
</reference>
<evidence type="ECO:0000256" key="1">
    <source>
        <dbReference type="ARBA" id="ARBA00012417"/>
    </source>
</evidence>
<dbReference type="Pfam" id="PF00476">
    <property type="entry name" value="DNA_pol_A"/>
    <property type="match status" value="1"/>
</dbReference>
<dbReference type="Gene3D" id="3.30.70.370">
    <property type="match status" value="1"/>
</dbReference>
<evidence type="ECO:0000256" key="2">
    <source>
        <dbReference type="ARBA" id="ARBA00022705"/>
    </source>
</evidence>
<dbReference type="AlphaFoldDB" id="A0A9E2F1R3"/>
<keyword evidence="5" id="KW-0548">Nucleotidyltransferase</keyword>
<protein>
    <recommendedName>
        <fullName evidence="1">DNA-directed DNA polymerase</fullName>
        <ecNumber evidence="1">2.7.7.7</ecNumber>
    </recommendedName>
</protein>
<feature type="domain" description="DNA-directed DNA polymerase family A palm" evidence="4">
    <location>
        <begin position="2"/>
        <end position="189"/>
    </location>
</feature>
<dbReference type="InterPro" id="IPR043502">
    <property type="entry name" value="DNA/RNA_pol_sf"/>
</dbReference>
<dbReference type="Proteomes" id="UP000811545">
    <property type="component" value="Unassembled WGS sequence"/>
</dbReference>
<dbReference type="InterPro" id="IPR001098">
    <property type="entry name" value="DNA-dir_DNA_pol_A_palm_dom"/>
</dbReference>
<dbReference type="GO" id="GO:0003677">
    <property type="term" value="F:DNA binding"/>
    <property type="evidence" value="ECO:0007669"/>
    <property type="project" value="InterPro"/>
</dbReference>
<keyword evidence="5" id="KW-0808">Transferase</keyword>
<dbReference type="GO" id="GO:0006302">
    <property type="term" value="P:double-strand break repair"/>
    <property type="evidence" value="ECO:0007669"/>
    <property type="project" value="TreeGrafter"/>
</dbReference>
<comment type="catalytic activity">
    <reaction evidence="3">
        <text>DNA(n) + a 2'-deoxyribonucleoside 5'-triphosphate = DNA(n+1) + diphosphate</text>
        <dbReference type="Rhea" id="RHEA:22508"/>
        <dbReference type="Rhea" id="RHEA-COMP:17339"/>
        <dbReference type="Rhea" id="RHEA-COMP:17340"/>
        <dbReference type="ChEBI" id="CHEBI:33019"/>
        <dbReference type="ChEBI" id="CHEBI:61560"/>
        <dbReference type="ChEBI" id="CHEBI:173112"/>
        <dbReference type="EC" id="2.7.7.7"/>
    </reaction>
</comment>
<dbReference type="PANTHER" id="PTHR10133:SF27">
    <property type="entry name" value="DNA POLYMERASE NU"/>
    <property type="match status" value="1"/>
</dbReference>
<dbReference type="PRINTS" id="PR00868">
    <property type="entry name" value="DNAPOLI"/>
</dbReference>
<sequence length="241" mass="27893">MIANLDAAQLEWRVIAHNSGDKTAIKEIIDGVDFHSDNQSKFKLPSRLIAKVFLFRAIFKGSAYAYSVDNDFKHIGGQKFWQNIIDKFYDKYSGIYDYHNVLMRQVITTGQIVSESGRVYKFEPRLKRGEMTWPENEIVNYPVQGFAADLMQLARISAWNRLKEQRESKKVLFVNTVHDSIKLDMNLNLKEAIEVGKIVRSSFQDIPLNFKKIYGKDLLVPMDADFKVGINDLWLHKINLT</sequence>
<accession>A0A9E2F1R3</accession>
<evidence type="ECO:0000256" key="3">
    <source>
        <dbReference type="ARBA" id="ARBA00049244"/>
    </source>
</evidence>
<proteinExistence type="predicted"/>
<evidence type="ECO:0000313" key="6">
    <source>
        <dbReference type="Proteomes" id="UP000811545"/>
    </source>
</evidence>
<comment type="caution">
    <text evidence="5">The sequence shown here is derived from an EMBL/GenBank/DDBJ whole genome shotgun (WGS) entry which is preliminary data.</text>
</comment>
<dbReference type="PANTHER" id="PTHR10133">
    <property type="entry name" value="DNA POLYMERASE I"/>
    <property type="match status" value="1"/>
</dbReference>
<keyword evidence="2" id="KW-0235">DNA replication</keyword>
<dbReference type="EC" id="2.7.7.7" evidence="1"/>